<sequence length="370" mass="42519">MTLNFLDRIAQQYGNQLPFVAYRKPNEEEVRLILQNDQELHHVVDYRESGFIFAPFNASDEAILLKNDASYSEILNTEKTSENSDSQPMKDDGAGKAFHLGLVQRGIHEIKAGNLDKVVLSREVEVSTSKDPIQLFQNILSLYPTAFCYIWYHPKVGIWLGATPEMLLEMENQRLKTMSLAGTQKYLGEDSPVWGNKELEEQQMVTQFITDSLKDKIKLLTISETMSYRAGNLWHLKTSISGMTTPEIGLSEIIHSLHPTPAVCGLPKLKAKDFILKNEKYLREFYTGFLGELNFKEEVNRPSKRRNQENRAYRTIKNKTSLFVNLRCMKIHKNKLTLYVGGGITRESDPEMEWKETCDKSRTMLNIIRS</sequence>
<evidence type="ECO:0000313" key="2">
    <source>
        <dbReference type="EMBL" id="MFD2789762.1"/>
    </source>
</evidence>
<keyword evidence="3" id="KW-1185">Reference proteome</keyword>
<protein>
    <submittedName>
        <fullName evidence="2">Chorismate-binding protein</fullName>
    </submittedName>
</protein>
<dbReference type="PANTHER" id="PTHR42839">
    <property type="entry name" value="ISOCHORISMATE SYNTHASE ENTC"/>
    <property type="match status" value="1"/>
</dbReference>
<dbReference type="Gene3D" id="3.60.120.10">
    <property type="entry name" value="Anthranilate synthase"/>
    <property type="match status" value="1"/>
</dbReference>
<feature type="domain" description="Chorismate-utilising enzyme C-terminal" evidence="1">
    <location>
        <begin position="317"/>
        <end position="360"/>
    </location>
</feature>
<reference evidence="3" key="1">
    <citation type="journal article" date="2019" name="Int. J. Syst. Evol. Microbiol.">
        <title>The Global Catalogue of Microorganisms (GCM) 10K type strain sequencing project: providing services to taxonomists for standard genome sequencing and annotation.</title>
        <authorList>
            <consortium name="The Broad Institute Genomics Platform"/>
            <consortium name="The Broad Institute Genome Sequencing Center for Infectious Disease"/>
            <person name="Wu L."/>
            <person name="Ma J."/>
        </authorList>
    </citation>
    <scope>NUCLEOTIDE SEQUENCE [LARGE SCALE GENOMIC DNA]</scope>
    <source>
        <strain evidence="3">KCTC 52924</strain>
    </source>
</reference>
<dbReference type="InterPro" id="IPR015890">
    <property type="entry name" value="Chorismate_C"/>
</dbReference>
<evidence type="ECO:0000259" key="1">
    <source>
        <dbReference type="Pfam" id="PF00425"/>
    </source>
</evidence>
<dbReference type="PANTHER" id="PTHR42839:SF2">
    <property type="entry name" value="ISOCHORISMATE SYNTHASE ENTC"/>
    <property type="match status" value="1"/>
</dbReference>
<evidence type="ECO:0000313" key="3">
    <source>
        <dbReference type="Proteomes" id="UP001597532"/>
    </source>
</evidence>
<feature type="domain" description="Chorismate-utilising enzyme C-terminal" evidence="1">
    <location>
        <begin position="102"/>
        <end position="298"/>
    </location>
</feature>
<proteinExistence type="predicted"/>
<accession>A0ABW5VDP5</accession>
<dbReference type="RefSeq" id="WP_251807815.1">
    <property type="nucleotide sequence ID" value="NZ_CP166679.1"/>
</dbReference>
<dbReference type="SUPFAM" id="SSF56322">
    <property type="entry name" value="ADC synthase"/>
    <property type="match status" value="1"/>
</dbReference>
<dbReference type="Proteomes" id="UP001597532">
    <property type="component" value="Unassembled WGS sequence"/>
</dbReference>
<organism evidence="2 3">
    <name type="scientific">Arenibacter antarcticus</name>
    <dbReference type="NCBI Taxonomy" id="2040469"/>
    <lineage>
        <taxon>Bacteria</taxon>
        <taxon>Pseudomonadati</taxon>
        <taxon>Bacteroidota</taxon>
        <taxon>Flavobacteriia</taxon>
        <taxon>Flavobacteriales</taxon>
        <taxon>Flavobacteriaceae</taxon>
        <taxon>Arenibacter</taxon>
    </lineage>
</organism>
<name>A0ABW5VDP5_9FLAO</name>
<dbReference type="InterPro" id="IPR005801">
    <property type="entry name" value="ADC_synthase"/>
</dbReference>
<comment type="caution">
    <text evidence="2">The sequence shown here is derived from an EMBL/GenBank/DDBJ whole genome shotgun (WGS) entry which is preliminary data.</text>
</comment>
<gene>
    <name evidence="2" type="ORF">ACFS1K_08320</name>
</gene>
<dbReference type="EMBL" id="JBHUOK010000029">
    <property type="protein sequence ID" value="MFD2789762.1"/>
    <property type="molecule type" value="Genomic_DNA"/>
</dbReference>
<dbReference type="Pfam" id="PF00425">
    <property type="entry name" value="Chorismate_bind"/>
    <property type="match status" value="2"/>
</dbReference>